<sequence>MPTLVTNRRSRPHADSAPDAHWQQRAACVGRLLEFESSEAIARAMCGVCPVKGRCLDEALLEEGAVSPAYRDGVRGGLNPTERAALTGYRQHRKAATGGHIAGDIDEAERLLQAGELSDQDIARRTGLGRDSVGKLRRSLHLLPAGGPQAATPQEALERRTRAAEDGHLLWVGSSQAVIGGRKVKGTRLAFELGYGRQPEGRVDRACGAAGCVAWPHLTDSVLRRAARALPAPVEYLYGIQSGHWDREGDERWVPARVIRFPILKKTARRIYYAVGEGAETKLRSVDRAALEAEGEICRSRMTGWWEPDKFLYLEAPTVGPAPAPAADLGELRAAMTAAHPDRGGSVEAFTAAHAAYAAARALDAAA</sequence>
<dbReference type="Proteomes" id="UP001432312">
    <property type="component" value="Chromosome"/>
</dbReference>
<dbReference type="PROSITE" id="PS51674">
    <property type="entry name" value="4FE4S_WBL"/>
    <property type="match status" value="1"/>
</dbReference>
<evidence type="ECO:0000256" key="1">
    <source>
        <dbReference type="SAM" id="MobiDB-lite"/>
    </source>
</evidence>
<dbReference type="Pfam" id="PF02467">
    <property type="entry name" value="Whib"/>
    <property type="match status" value="1"/>
</dbReference>
<gene>
    <name evidence="3" type="ORF">OHA91_22900</name>
</gene>
<accession>A0ABZ1QEL5</accession>
<name>A0ABZ1QEL5_9ACTN</name>
<feature type="domain" description="4Fe-4S Wbl-type" evidence="2">
    <location>
        <begin position="12"/>
        <end position="85"/>
    </location>
</feature>
<evidence type="ECO:0000259" key="2">
    <source>
        <dbReference type="PROSITE" id="PS51674"/>
    </source>
</evidence>
<keyword evidence="4" id="KW-1185">Reference proteome</keyword>
<dbReference type="InterPro" id="IPR034768">
    <property type="entry name" value="4FE4S_WBL"/>
</dbReference>
<evidence type="ECO:0000313" key="3">
    <source>
        <dbReference type="EMBL" id="WUN81116.1"/>
    </source>
</evidence>
<feature type="region of interest" description="Disordered" evidence="1">
    <location>
        <begin position="1"/>
        <end position="21"/>
    </location>
</feature>
<dbReference type="RefSeq" id="WP_328739906.1">
    <property type="nucleotide sequence ID" value="NZ_CP108036.1"/>
</dbReference>
<evidence type="ECO:0000313" key="4">
    <source>
        <dbReference type="Proteomes" id="UP001432312"/>
    </source>
</evidence>
<dbReference type="GeneID" id="95498947"/>
<dbReference type="EMBL" id="CP108036">
    <property type="protein sequence ID" value="WUN81116.1"/>
    <property type="molecule type" value="Genomic_DNA"/>
</dbReference>
<organism evidence="3 4">
    <name type="scientific">Streptomyces erythrochromogenes</name>
    <dbReference type="NCBI Taxonomy" id="285574"/>
    <lineage>
        <taxon>Bacteria</taxon>
        <taxon>Bacillati</taxon>
        <taxon>Actinomycetota</taxon>
        <taxon>Actinomycetes</taxon>
        <taxon>Kitasatosporales</taxon>
        <taxon>Streptomycetaceae</taxon>
        <taxon>Streptomyces</taxon>
    </lineage>
</organism>
<reference evidence="3" key="1">
    <citation type="submission" date="2022-10" db="EMBL/GenBank/DDBJ databases">
        <title>The complete genomes of actinobacterial strains from the NBC collection.</title>
        <authorList>
            <person name="Joergensen T.S."/>
            <person name="Alvarez Arevalo M."/>
            <person name="Sterndorff E.B."/>
            <person name="Faurdal D."/>
            <person name="Vuksanovic O."/>
            <person name="Mourched A.-S."/>
            <person name="Charusanti P."/>
            <person name="Shaw S."/>
            <person name="Blin K."/>
            <person name="Weber T."/>
        </authorList>
    </citation>
    <scope>NUCLEOTIDE SEQUENCE</scope>
    <source>
        <strain evidence="3">NBC_00303</strain>
    </source>
</reference>
<protein>
    <submittedName>
        <fullName evidence="3">WhiB family transcriptional regulator</fullName>
    </submittedName>
</protein>
<proteinExistence type="predicted"/>